<feature type="non-terminal residue" evidence="2">
    <location>
        <position position="1"/>
    </location>
</feature>
<gene>
    <name evidence="2" type="ORF">GBM95_11875</name>
</gene>
<proteinExistence type="predicted"/>
<reference evidence="2 3" key="1">
    <citation type="submission" date="2019-10" db="EMBL/GenBank/DDBJ databases">
        <title>Genome diversity of Sutterella seckii.</title>
        <authorList>
            <person name="Chaplin A.V."/>
            <person name="Sokolova S.R."/>
            <person name="Mosin K.A."/>
            <person name="Ivanova E.L."/>
            <person name="Kochetkova T.O."/>
            <person name="Goltsov A.Y."/>
            <person name="Trofimov D.Y."/>
            <person name="Efimov B.A."/>
        </authorList>
    </citation>
    <scope>NUCLEOTIDE SEQUENCE [LARGE SCALE GENOMIC DNA]</scope>
    <source>
        <strain evidence="2 3">ASD393</strain>
    </source>
</reference>
<dbReference type="OrthoDB" id="9815354at2"/>
<evidence type="ECO:0000313" key="2">
    <source>
        <dbReference type="EMBL" id="KAB7650448.1"/>
    </source>
</evidence>
<dbReference type="GO" id="GO:0003677">
    <property type="term" value="F:DNA binding"/>
    <property type="evidence" value="ECO:0007669"/>
    <property type="project" value="InterPro"/>
</dbReference>
<sequence>NTDRASIDAFAAWCRECNPDIILMESTGSLWQSPYEALERAGFTSEQLALINARDAKAAAGRKTDRKDASRLASLARTGNFKKSFVPEKAFRLQRVIPRDLQKNRNDISRTSNRFGKSLISRMPGLQRYSATSAEAKAASLILMAKLRDDPHLFDVIKQNSRRCGKP</sequence>
<protein>
    <submittedName>
        <fullName evidence="2">IS110 family transposase</fullName>
    </submittedName>
</protein>
<evidence type="ECO:0000259" key="1">
    <source>
        <dbReference type="Pfam" id="PF01548"/>
    </source>
</evidence>
<feature type="domain" description="Transposase IS110-like N-terminal" evidence="1">
    <location>
        <begin position="2"/>
        <end position="119"/>
    </location>
</feature>
<dbReference type="InterPro" id="IPR047650">
    <property type="entry name" value="Transpos_IS110"/>
</dbReference>
<dbReference type="GO" id="GO:0004803">
    <property type="term" value="F:transposase activity"/>
    <property type="evidence" value="ECO:0007669"/>
    <property type="project" value="InterPro"/>
</dbReference>
<dbReference type="Proteomes" id="UP000430564">
    <property type="component" value="Unassembled WGS sequence"/>
</dbReference>
<dbReference type="GO" id="GO:0006313">
    <property type="term" value="P:DNA transposition"/>
    <property type="evidence" value="ECO:0007669"/>
    <property type="project" value="InterPro"/>
</dbReference>
<organism evidence="2 3">
    <name type="scientific">Sutterella seckii</name>
    <dbReference type="NCBI Taxonomy" id="1944635"/>
    <lineage>
        <taxon>Bacteria</taxon>
        <taxon>Pseudomonadati</taxon>
        <taxon>Pseudomonadota</taxon>
        <taxon>Betaproteobacteria</taxon>
        <taxon>Burkholderiales</taxon>
        <taxon>Sutterellaceae</taxon>
        <taxon>Sutterella</taxon>
    </lineage>
</organism>
<dbReference type="PANTHER" id="PTHR33055:SF17">
    <property type="entry name" value="THIRD ORF IN TRANSPOSON ISC1491"/>
    <property type="match status" value="1"/>
</dbReference>
<dbReference type="RefSeq" id="WP_152159277.1">
    <property type="nucleotide sequence ID" value="NZ_WEHX01000212.1"/>
</dbReference>
<dbReference type="AlphaFoldDB" id="A0A6I1EHM1"/>
<comment type="caution">
    <text evidence="2">The sequence shown here is derived from an EMBL/GenBank/DDBJ whole genome shotgun (WGS) entry which is preliminary data.</text>
</comment>
<dbReference type="InterPro" id="IPR002525">
    <property type="entry name" value="Transp_IS110-like_N"/>
</dbReference>
<evidence type="ECO:0000313" key="3">
    <source>
        <dbReference type="Proteomes" id="UP000430564"/>
    </source>
</evidence>
<name>A0A6I1EHM1_9BURK</name>
<dbReference type="Pfam" id="PF01548">
    <property type="entry name" value="DEDD_Tnp_IS110"/>
    <property type="match status" value="1"/>
</dbReference>
<dbReference type="PANTHER" id="PTHR33055">
    <property type="entry name" value="TRANSPOSASE FOR INSERTION SEQUENCE ELEMENT IS1111A"/>
    <property type="match status" value="1"/>
</dbReference>
<accession>A0A6I1EHM1</accession>
<dbReference type="EMBL" id="WEHX01000212">
    <property type="protein sequence ID" value="KAB7650448.1"/>
    <property type="molecule type" value="Genomic_DNA"/>
</dbReference>